<feature type="compositionally biased region" description="Low complexity" evidence="7">
    <location>
        <begin position="411"/>
        <end position="428"/>
    </location>
</feature>
<feature type="region of interest" description="Disordered" evidence="7">
    <location>
        <begin position="380"/>
        <end position="431"/>
    </location>
</feature>
<evidence type="ECO:0000256" key="4">
    <source>
        <dbReference type="ARBA" id="ARBA00022692"/>
    </source>
</evidence>
<evidence type="ECO:0000256" key="6">
    <source>
        <dbReference type="ARBA" id="ARBA00023136"/>
    </source>
</evidence>
<feature type="transmembrane region" description="Helical" evidence="8">
    <location>
        <begin position="207"/>
        <end position="229"/>
    </location>
</feature>
<organism evidence="10 11">
    <name type="scientific">Enterobacter asburiae</name>
    <dbReference type="NCBI Taxonomy" id="61645"/>
    <lineage>
        <taxon>Bacteria</taxon>
        <taxon>Pseudomonadati</taxon>
        <taxon>Pseudomonadota</taxon>
        <taxon>Gammaproteobacteria</taxon>
        <taxon>Enterobacterales</taxon>
        <taxon>Enterobacteriaceae</taxon>
        <taxon>Enterobacter</taxon>
        <taxon>Enterobacter cloacae complex</taxon>
    </lineage>
</organism>
<evidence type="ECO:0000313" key="10">
    <source>
        <dbReference type="EMBL" id="STD20954.1"/>
    </source>
</evidence>
<keyword evidence="5 8" id="KW-1133">Transmembrane helix</keyword>
<feature type="transmembrane region" description="Helical" evidence="8">
    <location>
        <begin position="92"/>
        <end position="112"/>
    </location>
</feature>
<feature type="transmembrane region" description="Helical" evidence="8">
    <location>
        <begin position="66"/>
        <end position="86"/>
    </location>
</feature>
<dbReference type="InterPro" id="IPR037185">
    <property type="entry name" value="EmrE-like"/>
</dbReference>
<reference evidence="10 11" key="1">
    <citation type="submission" date="2018-06" db="EMBL/GenBank/DDBJ databases">
        <authorList>
            <consortium name="Pathogen Informatics"/>
            <person name="Doyle S."/>
        </authorList>
    </citation>
    <scope>NUCLEOTIDE SEQUENCE [LARGE SCALE GENOMIC DNA]</scope>
    <source>
        <strain evidence="10 11">NCTC12123</strain>
    </source>
</reference>
<evidence type="ECO:0000256" key="1">
    <source>
        <dbReference type="ARBA" id="ARBA00004651"/>
    </source>
</evidence>
<evidence type="ECO:0000256" key="7">
    <source>
        <dbReference type="SAM" id="MobiDB-lite"/>
    </source>
</evidence>
<feature type="region of interest" description="Disordered" evidence="7">
    <location>
        <begin position="320"/>
        <end position="343"/>
    </location>
</feature>
<evidence type="ECO:0000256" key="5">
    <source>
        <dbReference type="ARBA" id="ARBA00022989"/>
    </source>
</evidence>
<keyword evidence="3" id="KW-1003">Cell membrane</keyword>
<proteinExistence type="inferred from homology"/>
<evidence type="ECO:0000256" key="8">
    <source>
        <dbReference type="SAM" id="Phobius"/>
    </source>
</evidence>
<evidence type="ECO:0000259" key="9">
    <source>
        <dbReference type="Pfam" id="PF00892"/>
    </source>
</evidence>
<name>A0A376FB63_ENTAS</name>
<keyword evidence="4 8" id="KW-0812">Transmembrane</keyword>
<feature type="transmembrane region" description="Helical" evidence="8">
    <location>
        <begin position="148"/>
        <end position="169"/>
    </location>
</feature>
<protein>
    <submittedName>
        <fullName evidence="10">Protein YxxF</fullName>
    </submittedName>
</protein>
<evidence type="ECO:0000313" key="11">
    <source>
        <dbReference type="Proteomes" id="UP000255163"/>
    </source>
</evidence>
<feature type="transmembrane region" description="Helical" evidence="8">
    <location>
        <begin position="181"/>
        <end position="201"/>
    </location>
</feature>
<dbReference type="SUPFAM" id="SSF103481">
    <property type="entry name" value="Multidrug resistance efflux transporter EmrE"/>
    <property type="match status" value="2"/>
</dbReference>
<dbReference type="Proteomes" id="UP000255163">
    <property type="component" value="Unassembled WGS sequence"/>
</dbReference>
<dbReference type="STRING" id="640513.Entas_2418"/>
<comment type="similarity">
    <text evidence="2">Belongs to the EamA transporter family.</text>
</comment>
<feature type="domain" description="EamA" evidence="9">
    <location>
        <begin position="6"/>
        <end position="136"/>
    </location>
</feature>
<accession>A0A376FB63</accession>
<keyword evidence="6 8" id="KW-0472">Membrane</keyword>
<feature type="transmembrane region" description="Helical" evidence="8">
    <location>
        <begin position="119"/>
        <end position="136"/>
    </location>
</feature>
<dbReference type="EMBL" id="UFYI01000007">
    <property type="protein sequence ID" value="STD20954.1"/>
    <property type="molecule type" value="Genomic_DNA"/>
</dbReference>
<sequence length="443" mass="49030">MRDFHKGVWQMSLAMLISGSIGAFVLLSGLPVTEVVFWRCLIGAMALFIFIRISQKPFSPLTRTTLLLAILGGVALVVNWLLLFAAYERISIGLSTVVYNTQPFMLVLMGMFLGERVSLVKWGWLFLAFGGVVILLSSELTGAHGSEWLAGIGLAMAAAFFYAVTAIIARKLRSVAPQHIAFIQVLTGVVMLLPFASMPSFSGDFPWPTLLTLGIVHTGIMYQLLYSAIQKLPTPITGSLSFIYPVVAIVVDNLVFGHSLNLTQLAGGALILFAAAGNNLGWGEKKTPRVRGECQNGELATGAHNLVFARQVLYRRAPDMHQTREREQHKQRHPQHQVNAEDKRHAVQVRGGSAVEGHHGLRPADQLHHFAPVHMLRRERNGQQTQRALHHQQGEDQDIRCGRGRTHARAEQTTFQQQQATDQSHHATGTAGDHRHFLLHLNR</sequence>
<feature type="transmembrane region" description="Helical" evidence="8">
    <location>
        <begin position="262"/>
        <end position="282"/>
    </location>
</feature>
<dbReference type="Pfam" id="PF00892">
    <property type="entry name" value="EamA"/>
    <property type="match status" value="2"/>
</dbReference>
<dbReference type="GO" id="GO:0005886">
    <property type="term" value="C:plasma membrane"/>
    <property type="evidence" value="ECO:0007669"/>
    <property type="project" value="UniProtKB-SubCell"/>
</dbReference>
<dbReference type="PANTHER" id="PTHR22911">
    <property type="entry name" value="ACYL-MALONYL CONDENSING ENZYME-RELATED"/>
    <property type="match status" value="1"/>
</dbReference>
<feature type="transmembrane region" description="Helical" evidence="8">
    <location>
        <begin position="12"/>
        <end position="30"/>
    </location>
</feature>
<gene>
    <name evidence="10" type="primary">yxxF</name>
    <name evidence="10" type="ORF">NCTC12123_02416</name>
</gene>
<feature type="transmembrane region" description="Helical" evidence="8">
    <location>
        <begin position="36"/>
        <end position="54"/>
    </location>
</feature>
<feature type="compositionally biased region" description="Basic and acidic residues" evidence="7">
    <location>
        <begin position="392"/>
        <end position="401"/>
    </location>
</feature>
<dbReference type="InterPro" id="IPR000620">
    <property type="entry name" value="EamA_dom"/>
</dbReference>
<feature type="domain" description="EamA" evidence="9">
    <location>
        <begin position="150"/>
        <end position="277"/>
    </location>
</feature>
<dbReference type="AlphaFoldDB" id="A0A376FB63"/>
<comment type="subcellular location">
    <subcellularLocation>
        <location evidence="1">Cell membrane</location>
        <topology evidence="1">Multi-pass membrane protein</topology>
    </subcellularLocation>
</comment>
<evidence type="ECO:0000256" key="2">
    <source>
        <dbReference type="ARBA" id="ARBA00007362"/>
    </source>
</evidence>
<evidence type="ECO:0000256" key="3">
    <source>
        <dbReference type="ARBA" id="ARBA00022475"/>
    </source>
</evidence>
<feature type="transmembrane region" description="Helical" evidence="8">
    <location>
        <begin position="236"/>
        <end position="256"/>
    </location>
</feature>
<dbReference type="PANTHER" id="PTHR22911:SF102">
    <property type="entry name" value="MEMBRANE PROTEIN"/>
    <property type="match status" value="1"/>
</dbReference>